<reference evidence="2 3" key="1">
    <citation type="submission" date="2018-08" db="EMBL/GenBank/DDBJ databases">
        <title>A genome reference for cultivated species of the human gut microbiota.</title>
        <authorList>
            <person name="Zou Y."/>
            <person name="Xue W."/>
            <person name="Luo G."/>
        </authorList>
    </citation>
    <scope>NUCLEOTIDE SEQUENCE [LARGE SCALE GENOMIC DNA]</scope>
    <source>
        <strain evidence="2 3">TF01-20-2</strain>
    </source>
</reference>
<evidence type="ECO:0000313" key="3">
    <source>
        <dbReference type="Proteomes" id="UP000260808"/>
    </source>
</evidence>
<evidence type="ECO:0000313" key="2">
    <source>
        <dbReference type="EMBL" id="RGM16036.1"/>
    </source>
</evidence>
<feature type="coiled-coil region" evidence="1">
    <location>
        <begin position="4"/>
        <end position="38"/>
    </location>
</feature>
<name>A0A3E4UTR8_MEDGN</name>
<comment type="caution">
    <text evidence="2">The sequence shown here is derived from an EMBL/GenBank/DDBJ whole genome shotgun (WGS) entry which is preliminary data.</text>
</comment>
<organism evidence="2 3">
    <name type="scientific">Mediterraneibacter gnavus</name>
    <name type="common">Ruminococcus gnavus</name>
    <dbReference type="NCBI Taxonomy" id="33038"/>
    <lineage>
        <taxon>Bacteria</taxon>
        <taxon>Bacillati</taxon>
        <taxon>Bacillota</taxon>
        <taxon>Clostridia</taxon>
        <taxon>Lachnospirales</taxon>
        <taxon>Lachnospiraceae</taxon>
        <taxon>Mediterraneibacter</taxon>
    </lineage>
</organism>
<keyword evidence="1" id="KW-0175">Coiled coil</keyword>
<evidence type="ECO:0000256" key="1">
    <source>
        <dbReference type="SAM" id="Coils"/>
    </source>
</evidence>
<sequence length="91" mass="10613">MSEIRSAEERISELDKKMEQIKAQKKAILQREKEIQRKARTRRLIEVGGAVESVLGHPIEKEDIPNLIAFLEQQEKRGNYFSKAMKKIDSF</sequence>
<dbReference type="AlphaFoldDB" id="A0A3E4UTR8"/>
<protein>
    <submittedName>
        <fullName evidence="2">Relaxasome subunit MobC</fullName>
    </submittedName>
</protein>
<accession>A0A3E4UTR8</accession>
<dbReference type="Proteomes" id="UP000260808">
    <property type="component" value="Unassembled WGS sequence"/>
</dbReference>
<dbReference type="EMBL" id="QSSX01000090">
    <property type="protein sequence ID" value="RGM16036.1"/>
    <property type="molecule type" value="Genomic_DNA"/>
</dbReference>
<gene>
    <name evidence="2" type="ORF">DXC31_17505</name>
</gene>
<proteinExistence type="predicted"/>